<comment type="caution">
    <text evidence="1">The sequence shown here is derived from an EMBL/GenBank/DDBJ whole genome shotgun (WGS) entry which is preliminary data.</text>
</comment>
<name>A0A813ZNT0_9BILA</name>
<reference evidence="1" key="1">
    <citation type="submission" date="2021-02" db="EMBL/GenBank/DDBJ databases">
        <authorList>
            <person name="Nowell W R."/>
        </authorList>
    </citation>
    <scope>NUCLEOTIDE SEQUENCE</scope>
    <source>
        <strain evidence="1">Ploen Becks lab</strain>
    </source>
</reference>
<dbReference type="Proteomes" id="UP000663879">
    <property type="component" value="Unassembled WGS sequence"/>
</dbReference>
<organism evidence="1 2">
    <name type="scientific">Brachionus calyciflorus</name>
    <dbReference type="NCBI Taxonomy" id="104777"/>
    <lineage>
        <taxon>Eukaryota</taxon>
        <taxon>Metazoa</taxon>
        <taxon>Spiralia</taxon>
        <taxon>Gnathifera</taxon>
        <taxon>Rotifera</taxon>
        <taxon>Eurotatoria</taxon>
        <taxon>Monogononta</taxon>
        <taxon>Pseudotrocha</taxon>
        <taxon>Ploima</taxon>
        <taxon>Brachionidae</taxon>
        <taxon>Brachionus</taxon>
    </lineage>
</organism>
<keyword evidence="2" id="KW-1185">Reference proteome</keyword>
<protein>
    <submittedName>
        <fullName evidence="1">Uncharacterized protein</fullName>
    </submittedName>
</protein>
<proteinExistence type="predicted"/>
<evidence type="ECO:0000313" key="1">
    <source>
        <dbReference type="EMBL" id="CAF0902122.1"/>
    </source>
</evidence>
<gene>
    <name evidence="1" type="ORF">OXX778_LOCUS11452</name>
</gene>
<dbReference type="AlphaFoldDB" id="A0A813ZNT0"/>
<evidence type="ECO:0000313" key="2">
    <source>
        <dbReference type="Proteomes" id="UP000663879"/>
    </source>
</evidence>
<sequence length="137" mass="15906">MNPIDYQNILTFNNNNNQIGGSITHQINKQYTAFSKKFNCSTKVYECKFSTSNKTFAQAHNDLITLFDDLHNEFINNMSDHNRFRIVINHQAILIVKAYADNNPDKKKVTEPNSTHNKMVEKIVRDLKFEDQPLGLE</sequence>
<accession>A0A813ZNT0</accession>
<dbReference type="EMBL" id="CAJNOC010001942">
    <property type="protein sequence ID" value="CAF0902122.1"/>
    <property type="molecule type" value="Genomic_DNA"/>
</dbReference>